<evidence type="ECO:0000256" key="2">
    <source>
        <dbReference type="ARBA" id="ARBA00023239"/>
    </source>
</evidence>
<dbReference type="Gene3D" id="3.40.225.10">
    <property type="entry name" value="Class II aldolase/adducin N-terminal domain"/>
    <property type="match status" value="1"/>
</dbReference>
<dbReference type="PANTHER" id="PTHR22789">
    <property type="entry name" value="FUCULOSE PHOSPHATE ALDOLASE"/>
    <property type="match status" value="1"/>
</dbReference>
<feature type="domain" description="Class II aldolase/adducin N-terminal" evidence="3">
    <location>
        <begin position="213"/>
        <end position="392"/>
    </location>
</feature>
<comment type="caution">
    <text evidence="4">The sequence shown here is derived from an EMBL/GenBank/DDBJ whole genome shotgun (WGS) entry which is preliminary data.</text>
</comment>
<dbReference type="GO" id="GO:0016832">
    <property type="term" value="F:aldehyde-lyase activity"/>
    <property type="evidence" value="ECO:0007669"/>
    <property type="project" value="TreeGrafter"/>
</dbReference>
<reference evidence="4" key="1">
    <citation type="journal article" date="2021" name="bioRxiv">
        <title>Unraveling nitrogen, sulfur and carbon metabolic pathways and microbial community transcriptional responses to substrate deprivation and toxicity stresses in a bioreactor mimicking anoxic brackish coastal sediment conditions.</title>
        <authorList>
            <person name="Martins P.D."/>
            <person name="Echeveste M.J."/>
            <person name="Arshad A."/>
            <person name="Kurth J."/>
            <person name="Ouboter H."/>
            <person name="Jetten M.S.M."/>
            <person name="Welte C.U."/>
        </authorList>
    </citation>
    <scope>NUCLEOTIDE SEQUENCE</scope>
    <source>
        <strain evidence="4">MAG_39</strain>
    </source>
</reference>
<dbReference type="SMART" id="SM01007">
    <property type="entry name" value="Aldolase_II"/>
    <property type="match status" value="1"/>
</dbReference>
<dbReference type="SUPFAM" id="SSF53639">
    <property type="entry name" value="AraD/HMP-PK domain-like"/>
    <property type="match status" value="1"/>
</dbReference>
<proteinExistence type="predicted"/>
<reference evidence="4" key="2">
    <citation type="submission" date="2021-08" db="EMBL/GenBank/DDBJ databases">
        <authorList>
            <person name="Dalcin Martins P."/>
        </authorList>
    </citation>
    <scope>NUCLEOTIDE SEQUENCE</scope>
    <source>
        <strain evidence="4">MAG_39</strain>
    </source>
</reference>
<organism evidence="4 5">
    <name type="scientific">Candidatus Nitrobium versatile</name>
    <dbReference type="NCBI Taxonomy" id="2884831"/>
    <lineage>
        <taxon>Bacteria</taxon>
        <taxon>Pseudomonadati</taxon>
        <taxon>Nitrospirota</taxon>
        <taxon>Nitrospiria</taxon>
        <taxon>Nitrospirales</taxon>
        <taxon>Nitrospiraceae</taxon>
        <taxon>Candidatus Nitrobium</taxon>
    </lineage>
</organism>
<dbReference type="InterPro" id="IPR001303">
    <property type="entry name" value="Aldolase_II/adducin_N"/>
</dbReference>
<name>A0A953LXN5_9BACT</name>
<evidence type="ECO:0000256" key="1">
    <source>
        <dbReference type="ARBA" id="ARBA00022723"/>
    </source>
</evidence>
<evidence type="ECO:0000313" key="5">
    <source>
        <dbReference type="Proteomes" id="UP000705867"/>
    </source>
</evidence>
<dbReference type="AlphaFoldDB" id="A0A953LXN5"/>
<dbReference type="PANTHER" id="PTHR22789:SF0">
    <property type="entry name" value="3-OXO-TETRONATE 4-PHOSPHATE DECARBOXYLASE-RELATED"/>
    <property type="match status" value="1"/>
</dbReference>
<dbReference type="GO" id="GO:0005829">
    <property type="term" value="C:cytosol"/>
    <property type="evidence" value="ECO:0007669"/>
    <property type="project" value="TreeGrafter"/>
</dbReference>
<dbReference type="InterPro" id="IPR036409">
    <property type="entry name" value="Aldolase_II/adducin_N_sf"/>
</dbReference>
<evidence type="ECO:0000313" key="4">
    <source>
        <dbReference type="EMBL" id="MBZ0157156.1"/>
    </source>
</evidence>
<dbReference type="Pfam" id="PF00596">
    <property type="entry name" value="Aldolase_II"/>
    <property type="match status" value="1"/>
</dbReference>
<gene>
    <name evidence="4" type="ORF">K8I29_13210</name>
</gene>
<dbReference type="EMBL" id="JAIOIV010000106">
    <property type="protein sequence ID" value="MBZ0157156.1"/>
    <property type="molecule type" value="Genomic_DNA"/>
</dbReference>
<dbReference type="GO" id="GO:0019323">
    <property type="term" value="P:pentose catabolic process"/>
    <property type="evidence" value="ECO:0007669"/>
    <property type="project" value="TreeGrafter"/>
</dbReference>
<keyword evidence="2" id="KW-0456">Lyase</keyword>
<dbReference type="InterPro" id="IPR050197">
    <property type="entry name" value="Aldolase_class_II_sugar_metab"/>
</dbReference>
<evidence type="ECO:0000259" key="3">
    <source>
        <dbReference type="SMART" id="SM01007"/>
    </source>
</evidence>
<dbReference type="Proteomes" id="UP000705867">
    <property type="component" value="Unassembled WGS sequence"/>
</dbReference>
<dbReference type="GO" id="GO:0046872">
    <property type="term" value="F:metal ion binding"/>
    <property type="evidence" value="ECO:0007669"/>
    <property type="project" value="UniProtKB-KW"/>
</dbReference>
<keyword evidence="1" id="KW-0479">Metal-binding</keyword>
<accession>A0A953LXN5</accession>
<protein>
    <submittedName>
        <fullName evidence="4">Class II aldolase/adducin family protein</fullName>
    </submittedName>
</protein>
<sequence>MEHLIHKYLNKLEMQGLARREKTVFLALDAERVSNRAEDDEVRTLSSIFDLMNINSLLFAEPDEPYKSIIAELIRGFEPSLAAGRKIVPMDCETRTFFHDIPVVNDFSPEEIARALSRRKSVLVRDRGIVTYGVVTPEQAFVSFSSTCFSTFVKYFYDSLLYLWECAGAAKEPNESFLINFKRILGHIEGISAPTAGLSLTDTPPEDGDGIVRMLAEAGRAVVECRLVDSFFGNISYVHENTIYISQTGSSMDELECCIDAVPLDGSSSVGITASSELSAHKNIYQETGHTAILHGHPKFPVIMSMYCLKEGCDRSLCHKTCREKRYLSGVPVVSGEIGTGPTGLMHTVPEAMREGKGAIVYGHGVFTAGDGSFREPFSRLLEIDTACRKEYLSLIDSLLGRRGILR</sequence>